<sequence>MDKVNEILNNKDYKVYLEELSELEKERVFCNHTIEHFLDVSRIAYIRVLEEGLKYSKEVIYAIGLLHDIGRVLEYKEEIPHHEGSVIIAKDILKETSFTKEEKNEILKGIENHRKDSVDELSRIIYESDKLSRNCFSCKSEKDCYWSKEKKNFKIKY</sequence>
<feature type="domain" description="HD" evidence="1">
    <location>
        <begin position="33"/>
        <end position="134"/>
    </location>
</feature>
<dbReference type="InterPro" id="IPR006674">
    <property type="entry name" value="HD_domain"/>
</dbReference>
<dbReference type="Proteomes" id="UP000092714">
    <property type="component" value="Unassembled WGS sequence"/>
</dbReference>
<dbReference type="InterPro" id="IPR003607">
    <property type="entry name" value="HD/PDEase_dom"/>
</dbReference>
<dbReference type="EMBL" id="MAPZ01000019">
    <property type="protein sequence ID" value="OBY10645.1"/>
    <property type="molecule type" value="Genomic_DNA"/>
</dbReference>
<name>A0A173YSL7_9CLOT</name>
<evidence type="ECO:0000313" key="2">
    <source>
        <dbReference type="EMBL" id="OBY10645.1"/>
    </source>
</evidence>
<organism evidence="2 3">
    <name type="scientific">Clostridium paraputrificum</name>
    <dbReference type="NCBI Taxonomy" id="29363"/>
    <lineage>
        <taxon>Bacteria</taxon>
        <taxon>Bacillati</taxon>
        <taxon>Bacillota</taxon>
        <taxon>Clostridia</taxon>
        <taxon>Eubacteriales</taxon>
        <taxon>Clostridiaceae</taxon>
        <taxon>Clostridium</taxon>
    </lineage>
</organism>
<dbReference type="eggNOG" id="COG1418">
    <property type="taxonomic scope" value="Bacteria"/>
</dbReference>
<gene>
    <name evidence="2" type="ORF">CP373A1_09040</name>
</gene>
<proteinExistence type="predicted"/>
<comment type="caution">
    <text evidence="2">The sequence shown here is derived from an EMBL/GenBank/DDBJ whole genome shotgun (WGS) entry which is preliminary data.</text>
</comment>
<dbReference type="OrthoDB" id="1669667at2"/>
<dbReference type="Pfam" id="PF01966">
    <property type="entry name" value="HD"/>
    <property type="match status" value="1"/>
</dbReference>
<dbReference type="Gene3D" id="1.10.3210.10">
    <property type="entry name" value="Hypothetical protein af1432"/>
    <property type="match status" value="1"/>
</dbReference>
<dbReference type="GeneID" id="42774574"/>
<dbReference type="AlphaFoldDB" id="A0A173YSL7"/>
<dbReference type="SUPFAM" id="SSF109604">
    <property type="entry name" value="HD-domain/PDEase-like"/>
    <property type="match status" value="1"/>
</dbReference>
<dbReference type="SMART" id="SM00471">
    <property type="entry name" value="HDc"/>
    <property type="match status" value="1"/>
</dbReference>
<accession>A0A173YSL7</accession>
<evidence type="ECO:0000259" key="1">
    <source>
        <dbReference type="PROSITE" id="PS51831"/>
    </source>
</evidence>
<keyword evidence="3" id="KW-1185">Reference proteome</keyword>
<reference evidence="2 3" key="1">
    <citation type="submission" date="2016-06" db="EMBL/GenBank/DDBJ databases">
        <authorList>
            <person name="Kjaerup R.B."/>
            <person name="Dalgaard T.S."/>
            <person name="Juul-Madsen H.R."/>
        </authorList>
    </citation>
    <scope>NUCLEOTIDE SEQUENCE [LARGE SCALE GENOMIC DNA]</scope>
    <source>
        <strain evidence="2 3">373-A1</strain>
    </source>
</reference>
<dbReference type="PROSITE" id="PS51831">
    <property type="entry name" value="HD"/>
    <property type="match status" value="1"/>
</dbReference>
<evidence type="ECO:0000313" key="3">
    <source>
        <dbReference type="Proteomes" id="UP000092714"/>
    </source>
</evidence>
<protein>
    <recommendedName>
        <fullName evidence="1">HD domain-containing protein</fullName>
    </recommendedName>
</protein>
<dbReference type="CDD" id="cd00077">
    <property type="entry name" value="HDc"/>
    <property type="match status" value="1"/>
</dbReference>
<dbReference type="RefSeq" id="WP_027096734.1">
    <property type="nucleotide sequence ID" value="NZ_CABHIH010000002.1"/>
</dbReference>